<dbReference type="InterPro" id="IPR035965">
    <property type="entry name" value="PAS-like_dom_sf"/>
</dbReference>
<sequence length="395" mass="45411">MIRGSESLLYDAVYAGIQDQVYVMKPAENTYVYEFLNESAKKATGLSDQVIGQTFEEVFSQNIASVLITEYDKVMQKKDIIIYEDEYVVDNQTRHSNITLSPILNKQGNVDVIVGVVKDITNQKNAERELSHLWNELNKSKKRYQSLFKDNSDAIISFDLEGRITNGNPQVQDITGFKPIELIGKTCNAILDEESTAKLLNLINQPSSGKTAQLNVEITNRSNQIKSVSVKVSPLILNQKIQGTYAIFHDLTKEIETIKKWEESEERFRIIAEHAHDMISLLNYQGRIIYASPSYKRIVGFDNQEYTGKIFLYHIHPEDQERLQEIVVNSIKNGTPFSLQTRHYTMDGSYIWVEANGAPVLIKQIILNTWSSWQEILQCKRCMRNNWNIMLRMTI</sequence>
<dbReference type="PANTHER" id="PTHR44757:SF2">
    <property type="entry name" value="BIOFILM ARCHITECTURE MAINTENANCE PROTEIN MBAA"/>
    <property type="match status" value="1"/>
</dbReference>
<feature type="domain" description="PAC" evidence="2">
    <location>
        <begin position="76"/>
        <end position="132"/>
    </location>
</feature>
<dbReference type="CDD" id="cd00130">
    <property type="entry name" value="PAS"/>
    <property type="match status" value="2"/>
</dbReference>
<dbReference type="PROSITE" id="PS50113">
    <property type="entry name" value="PAC"/>
    <property type="match status" value="1"/>
</dbReference>
<evidence type="ECO:0000259" key="1">
    <source>
        <dbReference type="PROSITE" id="PS50112"/>
    </source>
</evidence>
<dbReference type="PANTHER" id="PTHR44757">
    <property type="entry name" value="DIGUANYLATE CYCLASE DGCP"/>
    <property type="match status" value="1"/>
</dbReference>
<dbReference type="Pfam" id="PF08447">
    <property type="entry name" value="PAS_3"/>
    <property type="match status" value="1"/>
</dbReference>
<feature type="domain" description="PAS" evidence="1">
    <location>
        <begin position="264"/>
        <end position="334"/>
    </location>
</feature>
<evidence type="ECO:0000313" key="3">
    <source>
        <dbReference type="EMBL" id="GAE94862.1"/>
    </source>
</evidence>
<dbReference type="SMART" id="SM00091">
    <property type="entry name" value="PAS"/>
    <property type="match status" value="2"/>
</dbReference>
<keyword evidence="4" id="KW-1185">Reference proteome</keyword>
<dbReference type="InterPro" id="IPR013656">
    <property type="entry name" value="PAS_4"/>
</dbReference>
<dbReference type="AlphaFoldDB" id="W4VNS2"/>
<evidence type="ECO:0000313" key="4">
    <source>
        <dbReference type="Proteomes" id="UP000019102"/>
    </source>
</evidence>
<accession>W4VNS2</accession>
<dbReference type="PROSITE" id="PS50112">
    <property type="entry name" value="PAS"/>
    <property type="match status" value="2"/>
</dbReference>
<organism evidence="3 4">
    <name type="scientific">Gracilibacillus boraciitolerans JCM 21714</name>
    <dbReference type="NCBI Taxonomy" id="1298598"/>
    <lineage>
        <taxon>Bacteria</taxon>
        <taxon>Bacillati</taxon>
        <taxon>Bacillota</taxon>
        <taxon>Bacilli</taxon>
        <taxon>Bacillales</taxon>
        <taxon>Bacillaceae</taxon>
        <taxon>Gracilibacillus</taxon>
    </lineage>
</organism>
<dbReference type="STRING" id="1298598.JCM21714_4061"/>
<evidence type="ECO:0000259" key="2">
    <source>
        <dbReference type="PROSITE" id="PS50113"/>
    </source>
</evidence>
<gene>
    <name evidence="3" type="ORF">JCM21714_4061</name>
</gene>
<dbReference type="InterPro" id="IPR013655">
    <property type="entry name" value="PAS_fold_3"/>
</dbReference>
<dbReference type="Gene3D" id="3.30.450.20">
    <property type="entry name" value="PAS domain"/>
    <property type="match status" value="3"/>
</dbReference>
<dbReference type="InterPro" id="IPR000014">
    <property type="entry name" value="PAS"/>
</dbReference>
<proteinExistence type="predicted"/>
<protein>
    <submittedName>
        <fullName evidence="3">Uncharacterized protein</fullName>
    </submittedName>
</protein>
<dbReference type="SUPFAM" id="SSF55785">
    <property type="entry name" value="PYP-like sensor domain (PAS domain)"/>
    <property type="match status" value="3"/>
</dbReference>
<dbReference type="InterPro" id="IPR052155">
    <property type="entry name" value="Biofilm_reg_signaling"/>
</dbReference>
<reference evidence="3 4" key="1">
    <citation type="journal article" date="2014" name="Genome Announc.">
        <title>Draft Genome Sequence of the Boron-Tolerant and Moderately Halotolerant Bacterium Gracilibacillus boraciitolerans JCM 21714T.</title>
        <authorList>
            <person name="Ahmed I."/>
            <person name="Oshima K."/>
            <person name="Suda W."/>
            <person name="Kitamura K."/>
            <person name="Iida T."/>
            <person name="Ohmori Y."/>
            <person name="Fujiwara T."/>
            <person name="Hattori M."/>
            <person name="Ohkuma M."/>
        </authorList>
    </citation>
    <scope>NUCLEOTIDE SEQUENCE [LARGE SCALE GENOMIC DNA]</scope>
    <source>
        <strain evidence="3 4">JCM 21714</strain>
    </source>
</reference>
<dbReference type="eggNOG" id="COG2199">
    <property type="taxonomic scope" value="Bacteria"/>
</dbReference>
<comment type="caution">
    <text evidence="3">The sequence shown here is derived from an EMBL/GenBank/DDBJ whole genome shotgun (WGS) entry which is preliminary data.</text>
</comment>
<name>W4VNS2_9BACI</name>
<dbReference type="Pfam" id="PF08448">
    <property type="entry name" value="PAS_4"/>
    <property type="match status" value="2"/>
</dbReference>
<feature type="domain" description="PAS" evidence="1">
    <location>
        <begin position="140"/>
        <end position="210"/>
    </location>
</feature>
<dbReference type="OrthoDB" id="9759607at2"/>
<dbReference type="Proteomes" id="UP000019102">
    <property type="component" value="Unassembled WGS sequence"/>
</dbReference>
<dbReference type="RefSeq" id="WP_035725542.1">
    <property type="nucleotide sequence ID" value="NZ_BAVS01000033.1"/>
</dbReference>
<dbReference type="EMBL" id="BAVS01000033">
    <property type="protein sequence ID" value="GAE94862.1"/>
    <property type="molecule type" value="Genomic_DNA"/>
</dbReference>
<dbReference type="InterPro" id="IPR000700">
    <property type="entry name" value="PAS-assoc_C"/>
</dbReference>
<dbReference type="NCBIfam" id="TIGR00229">
    <property type="entry name" value="sensory_box"/>
    <property type="match status" value="3"/>
</dbReference>